<dbReference type="AlphaFoldDB" id="A0A0P0Y1Y2"/>
<keyword evidence="2" id="KW-1185">Reference proteome</keyword>
<proteinExistence type="predicted"/>
<reference evidence="1 2" key="2">
    <citation type="journal article" date="2013" name="Plant Cell Physiol.">
        <title>Rice Annotation Project Database (RAP-DB): an integrative and interactive database for rice genomics.</title>
        <authorList>
            <person name="Sakai H."/>
            <person name="Lee S.S."/>
            <person name="Tanaka T."/>
            <person name="Numa H."/>
            <person name="Kim J."/>
            <person name="Kawahara Y."/>
            <person name="Wakimoto H."/>
            <person name="Yang C.C."/>
            <person name="Iwamoto M."/>
            <person name="Abe T."/>
            <person name="Yamada Y."/>
            <person name="Muto A."/>
            <person name="Inokuchi H."/>
            <person name="Ikemura T."/>
            <person name="Matsumoto T."/>
            <person name="Sasaki T."/>
            <person name="Itoh T."/>
        </authorList>
    </citation>
    <scope>NUCLEOTIDE SEQUENCE [LARGE SCALE GENOMIC DNA]</scope>
    <source>
        <strain evidence="2">cv. Nipponbare</strain>
    </source>
</reference>
<protein>
    <submittedName>
        <fullName evidence="1">Os11g0432701 protein</fullName>
    </submittedName>
</protein>
<dbReference type="Proteomes" id="UP000059680">
    <property type="component" value="Chromosome 11"/>
</dbReference>
<evidence type="ECO:0000313" key="2">
    <source>
        <dbReference type="Proteomes" id="UP000059680"/>
    </source>
</evidence>
<dbReference type="PaxDb" id="39947-A0A0P0Y1Y2"/>
<evidence type="ECO:0000313" key="1">
    <source>
        <dbReference type="EMBL" id="BAT13822.1"/>
    </source>
</evidence>
<reference evidence="2" key="1">
    <citation type="journal article" date="2005" name="Nature">
        <title>The map-based sequence of the rice genome.</title>
        <authorList>
            <consortium name="International rice genome sequencing project (IRGSP)"/>
            <person name="Matsumoto T."/>
            <person name="Wu J."/>
            <person name="Kanamori H."/>
            <person name="Katayose Y."/>
            <person name="Fujisawa M."/>
            <person name="Namiki N."/>
            <person name="Mizuno H."/>
            <person name="Yamamoto K."/>
            <person name="Antonio B.A."/>
            <person name="Baba T."/>
            <person name="Sakata K."/>
            <person name="Nagamura Y."/>
            <person name="Aoki H."/>
            <person name="Arikawa K."/>
            <person name="Arita K."/>
            <person name="Bito T."/>
            <person name="Chiden Y."/>
            <person name="Fujitsuka N."/>
            <person name="Fukunaka R."/>
            <person name="Hamada M."/>
            <person name="Harada C."/>
            <person name="Hayashi A."/>
            <person name="Hijishita S."/>
            <person name="Honda M."/>
            <person name="Hosokawa S."/>
            <person name="Ichikawa Y."/>
            <person name="Idonuma A."/>
            <person name="Iijima M."/>
            <person name="Ikeda M."/>
            <person name="Ikeno M."/>
            <person name="Ito K."/>
            <person name="Ito S."/>
            <person name="Ito T."/>
            <person name="Ito Y."/>
            <person name="Ito Y."/>
            <person name="Iwabuchi A."/>
            <person name="Kamiya K."/>
            <person name="Karasawa W."/>
            <person name="Kurita K."/>
            <person name="Katagiri S."/>
            <person name="Kikuta A."/>
            <person name="Kobayashi H."/>
            <person name="Kobayashi N."/>
            <person name="Machita K."/>
            <person name="Maehara T."/>
            <person name="Masukawa M."/>
            <person name="Mizubayashi T."/>
            <person name="Mukai Y."/>
            <person name="Nagasaki H."/>
            <person name="Nagata Y."/>
            <person name="Naito S."/>
            <person name="Nakashima M."/>
            <person name="Nakama Y."/>
            <person name="Nakamichi Y."/>
            <person name="Nakamura M."/>
            <person name="Meguro A."/>
            <person name="Negishi M."/>
            <person name="Ohta I."/>
            <person name="Ohta T."/>
            <person name="Okamoto M."/>
            <person name="Ono N."/>
            <person name="Saji S."/>
            <person name="Sakaguchi M."/>
            <person name="Sakai K."/>
            <person name="Shibata M."/>
            <person name="Shimokawa T."/>
            <person name="Song J."/>
            <person name="Takazaki Y."/>
            <person name="Terasawa K."/>
            <person name="Tsugane M."/>
            <person name="Tsuji K."/>
            <person name="Ueda S."/>
            <person name="Waki K."/>
            <person name="Yamagata H."/>
            <person name="Yamamoto M."/>
            <person name="Yamamoto S."/>
            <person name="Yamane H."/>
            <person name="Yoshiki S."/>
            <person name="Yoshihara R."/>
            <person name="Yukawa K."/>
            <person name="Zhong H."/>
            <person name="Yano M."/>
            <person name="Yuan Q."/>
            <person name="Ouyang S."/>
            <person name="Liu J."/>
            <person name="Jones K.M."/>
            <person name="Gansberger K."/>
            <person name="Moffat K."/>
            <person name="Hill J."/>
            <person name="Bera J."/>
            <person name="Fadrosh D."/>
            <person name="Jin S."/>
            <person name="Johri S."/>
            <person name="Kim M."/>
            <person name="Overton L."/>
            <person name="Reardon M."/>
            <person name="Tsitrin T."/>
            <person name="Vuong H."/>
            <person name="Weaver B."/>
            <person name="Ciecko A."/>
            <person name="Tallon L."/>
            <person name="Jackson J."/>
            <person name="Pai G."/>
            <person name="Aken S.V."/>
            <person name="Utterback T."/>
            <person name="Reidmuller S."/>
            <person name="Feldblyum T."/>
            <person name="Hsiao J."/>
            <person name="Zismann V."/>
            <person name="Iobst S."/>
            <person name="de Vazeille A.R."/>
            <person name="Buell C.R."/>
            <person name="Ying K."/>
            <person name="Li Y."/>
            <person name="Lu T."/>
            <person name="Huang Y."/>
            <person name="Zhao Q."/>
            <person name="Feng Q."/>
            <person name="Zhang L."/>
            <person name="Zhu J."/>
            <person name="Weng Q."/>
            <person name="Mu J."/>
            <person name="Lu Y."/>
            <person name="Fan D."/>
            <person name="Liu Y."/>
            <person name="Guan J."/>
            <person name="Zhang Y."/>
            <person name="Yu S."/>
            <person name="Liu X."/>
            <person name="Zhang Y."/>
            <person name="Hong G."/>
            <person name="Han B."/>
            <person name="Choisne N."/>
            <person name="Demange N."/>
            <person name="Orjeda G."/>
            <person name="Samain S."/>
            <person name="Cattolico L."/>
            <person name="Pelletier E."/>
            <person name="Couloux A."/>
            <person name="Segurens B."/>
            <person name="Wincker P."/>
            <person name="D'Hont A."/>
            <person name="Scarpelli C."/>
            <person name="Weissenbach J."/>
            <person name="Salanoubat M."/>
            <person name="Quetier F."/>
            <person name="Yu Y."/>
            <person name="Kim H.R."/>
            <person name="Rambo T."/>
            <person name="Currie J."/>
            <person name="Collura K."/>
            <person name="Luo M."/>
            <person name="Yang T."/>
            <person name="Ammiraju J.S.S."/>
            <person name="Engler F."/>
            <person name="Soderlund C."/>
            <person name="Wing R.A."/>
            <person name="Palmer L.E."/>
            <person name="de la Bastide M."/>
            <person name="Spiegel L."/>
            <person name="Nascimento L."/>
            <person name="Zutavern T."/>
            <person name="O'Shaughnessy A."/>
            <person name="Dike S."/>
            <person name="Dedhia N."/>
            <person name="Preston R."/>
            <person name="Balija V."/>
            <person name="McCombie W.R."/>
            <person name="Chow T."/>
            <person name="Chen H."/>
            <person name="Chung M."/>
            <person name="Chen C."/>
            <person name="Shaw J."/>
            <person name="Wu H."/>
            <person name="Hsiao K."/>
            <person name="Chao Y."/>
            <person name="Chu M."/>
            <person name="Cheng C."/>
            <person name="Hour A."/>
            <person name="Lee P."/>
            <person name="Lin S."/>
            <person name="Lin Y."/>
            <person name="Liou J."/>
            <person name="Liu S."/>
            <person name="Hsing Y."/>
            <person name="Raghuvanshi S."/>
            <person name="Mohanty A."/>
            <person name="Bharti A.K."/>
            <person name="Gaur A."/>
            <person name="Gupta V."/>
            <person name="Kumar D."/>
            <person name="Ravi V."/>
            <person name="Vij S."/>
            <person name="Kapur A."/>
            <person name="Khurana P."/>
            <person name="Khurana P."/>
            <person name="Khurana J.P."/>
            <person name="Tyagi A.K."/>
            <person name="Gaikwad K."/>
            <person name="Singh A."/>
            <person name="Dalal V."/>
            <person name="Srivastava S."/>
            <person name="Dixit A."/>
            <person name="Pal A.K."/>
            <person name="Ghazi I.A."/>
            <person name="Yadav M."/>
            <person name="Pandit A."/>
            <person name="Bhargava A."/>
            <person name="Sureshbabu K."/>
            <person name="Batra K."/>
            <person name="Sharma T.R."/>
            <person name="Mohapatra T."/>
            <person name="Singh N.K."/>
            <person name="Messing J."/>
            <person name="Nelson A.B."/>
            <person name="Fuks G."/>
            <person name="Kavchok S."/>
            <person name="Keizer G."/>
            <person name="Linton E."/>
            <person name="Llaca V."/>
            <person name="Song R."/>
            <person name="Tanyolac B."/>
            <person name="Young S."/>
            <person name="Ho-Il K."/>
            <person name="Hahn J.H."/>
            <person name="Sangsakoo G."/>
            <person name="Vanavichit A."/>
            <person name="de Mattos Luiz.A.T."/>
            <person name="Zimmer P.D."/>
            <person name="Malone G."/>
            <person name="Dellagostin O."/>
            <person name="de Oliveira A.C."/>
            <person name="Bevan M."/>
            <person name="Bancroft I."/>
            <person name="Minx P."/>
            <person name="Cordum H."/>
            <person name="Wilson R."/>
            <person name="Cheng Z."/>
            <person name="Jin W."/>
            <person name="Jiang J."/>
            <person name="Leong S.A."/>
            <person name="Iwama H."/>
            <person name="Gojobori T."/>
            <person name="Itoh T."/>
            <person name="Niimura Y."/>
            <person name="Fujii Y."/>
            <person name="Habara T."/>
            <person name="Sakai H."/>
            <person name="Sato Y."/>
            <person name="Wilson G."/>
            <person name="Kumar K."/>
            <person name="McCouch S."/>
            <person name="Juretic N."/>
            <person name="Hoen D."/>
            <person name="Wright S."/>
            <person name="Bruskiewich R."/>
            <person name="Bureau T."/>
            <person name="Miyao A."/>
            <person name="Hirochika H."/>
            <person name="Nishikawa T."/>
            <person name="Kadowaki K."/>
            <person name="Sugiura M."/>
            <person name="Burr B."/>
            <person name="Sasaki T."/>
        </authorList>
    </citation>
    <scope>NUCLEOTIDE SEQUENCE [LARGE SCALE GENOMIC DNA]</scope>
    <source>
        <strain evidence="2">cv. Nipponbare</strain>
    </source>
</reference>
<sequence length="75" mass="8634">MKRYVLCCLPPSGFSQRDAQTALGRRRGHHGFVFVEGRSHLVVGYGFKYKVQQHDYRNNIVPWGDEHCGRRGPFG</sequence>
<name>A0A0P0Y1Y2_ORYSJ</name>
<accession>A0A0P0Y1Y2</accession>
<organism evidence="1 2">
    <name type="scientific">Oryza sativa subsp. japonica</name>
    <name type="common">Rice</name>
    <dbReference type="NCBI Taxonomy" id="39947"/>
    <lineage>
        <taxon>Eukaryota</taxon>
        <taxon>Viridiplantae</taxon>
        <taxon>Streptophyta</taxon>
        <taxon>Embryophyta</taxon>
        <taxon>Tracheophyta</taxon>
        <taxon>Spermatophyta</taxon>
        <taxon>Magnoliopsida</taxon>
        <taxon>Liliopsida</taxon>
        <taxon>Poales</taxon>
        <taxon>Poaceae</taxon>
        <taxon>BOP clade</taxon>
        <taxon>Oryzoideae</taxon>
        <taxon>Oryzeae</taxon>
        <taxon>Oryzinae</taxon>
        <taxon>Oryza</taxon>
        <taxon>Oryza sativa</taxon>
    </lineage>
</organism>
<gene>
    <name evidence="1" type="ordered locus">Os11g0432701</name>
    <name evidence="1" type="ORF">OSNPB_110432701</name>
</gene>
<dbReference type="EMBL" id="AP014967">
    <property type="protein sequence ID" value="BAT13822.1"/>
    <property type="molecule type" value="Genomic_DNA"/>
</dbReference>
<dbReference type="InParanoid" id="A0A0P0Y1Y2"/>
<reference evidence="1 2" key="3">
    <citation type="journal article" date="2013" name="Rice">
        <title>Improvement of the Oryza sativa Nipponbare reference genome using next generation sequence and optical map data.</title>
        <authorList>
            <person name="Kawahara Y."/>
            <person name="de la Bastide M."/>
            <person name="Hamilton J.P."/>
            <person name="Kanamori H."/>
            <person name="McCombie W.R."/>
            <person name="Ouyang S."/>
            <person name="Schwartz D.C."/>
            <person name="Tanaka T."/>
            <person name="Wu J."/>
            <person name="Zhou S."/>
            <person name="Childs K.L."/>
            <person name="Davidson R.M."/>
            <person name="Lin H."/>
            <person name="Quesada-Ocampo L."/>
            <person name="Vaillancourt B."/>
            <person name="Sakai H."/>
            <person name="Lee S.S."/>
            <person name="Kim J."/>
            <person name="Numa H."/>
            <person name="Itoh T."/>
            <person name="Buell C.R."/>
            <person name="Matsumoto T."/>
        </authorList>
    </citation>
    <scope>NUCLEOTIDE SEQUENCE [LARGE SCALE GENOMIC DNA]</scope>
    <source>
        <strain evidence="2">cv. Nipponbare</strain>
    </source>
</reference>